<dbReference type="PANTHER" id="PTHR14187:SF5">
    <property type="entry name" value="HEAT SHOCK 70 KDA PROTEIN 12A"/>
    <property type="match status" value="1"/>
</dbReference>
<protein>
    <submittedName>
        <fullName evidence="1">HS12B-like protein</fullName>
    </submittedName>
</protein>
<evidence type="ECO:0000313" key="1">
    <source>
        <dbReference type="EMBL" id="WAR04879.1"/>
    </source>
</evidence>
<accession>A0ABY7E903</accession>
<dbReference type="InterPro" id="IPR043129">
    <property type="entry name" value="ATPase_NBD"/>
</dbReference>
<gene>
    <name evidence="1" type="ORF">MAR_020248</name>
</gene>
<name>A0ABY7E903_MYAAR</name>
<dbReference type="SUPFAM" id="SSF53067">
    <property type="entry name" value="Actin-like ATPase domain"/>
    <property type="match status" value="1"/>
</dbReference>
<sequence length="370" mass="41920">MTILPEDAEETQVGLAKRKRNSGYFSHEKQANGTLKEIHKASGGPWGGTYVDDNYISMLCDVFGTRAIEELRREEMGDYFDILREFETKKRTFSTKIKDKITFRISATLRELSDKFEGGTLKDRIGNLRYGSNLELRGSDKLRVDPLIISGWFDGPLNYLLRHVKELFREPKMSGVSTVLLVGGFGESMYVQERLKAEIINKQIIVPAEAGLVVLKGAVRFGHESDIVSSRVMQFTYGFGGRMPFDKNIHPESNLVIRDGKRRCKDAFIIVARAGDEIDFGEEKTVGRDPGSNLESTTFPIFRCLSPNPIITTERGCRRIGHLRVYHPEGDTKRDKKMNVTFMFGDTELLVKVTIRKTGKTFELAIDCLE</sequence>
<organism evidence="1 2">
    <name type="scientific">Mya arenaria</name>
    <name type="common">Soft-shell clam</name>
    <dbReference type="NCBI Taxonomy" id="6604"/>
    <lineage>
        <taxon>Eukaryota</taxon>
        <taxon>Metazoa</taxon>
        <taxon>Spiralia</taxon>
        <taxon>Lophotrochozoa</taxon>
        <taxon>Mollusca</taxon>
        <taxon>Bivalvia</taxon>
        <taxon>Autobranchia</taxon>
        <taxon>Heteroconchia</taxon>
        <taxon>Euheterodonta</taxon>
        <taxon>Imparidentia</taxon>
        <taxon>Neoheterodontei</taxon>
        <taxon>Myida</taxon>
        <taxon>Myoidea</taxon>
        <taxon>Myidae</taxon>
        <taxon>Mya</taxon>
    </lineage>
</organism>
<dbReference type="PANTHER" id="PTHR14187">
    <property type="entry name" value="ALPHA KINASE/ELONGATION FACTOR 2 KINASE"/>
    <property type="match status" value="1"/>
</dbReference>
<reference evidence="1" key="1">
    <citation type="submission" date="2022-11" db="EMBL/GenBank/DDBJ databases">
        <title>Centuries of genome instability and evolution in soft-shell clam transmissible cancer (bioRxiv).</title>
        <authorList>
            <person name="Hart S.F.M."/>
            <person name="Yonemitsu M.A."/>
            <person name="Giersch R.M."/>
            <person name="Beal B.F."/>
            <person name="Arriagada G."/>
            <person name="Davis B.W."/>
            <person name="Ostrander E.A."/>
            <person name="Goff S.P."/>
            <person name="Metzger M.J."/>
        </authorList>
    </citation>
    <scope>NUCLEOTIDE SEQUENCE</scope>
    <source>
        <strain evidence="1">MELC-2E11</strain>
        <tissue evidence="1">Siphon/mantle</tissue>
    </source>
</reference>
<proteinExistence type="predicted"/>
<keyword evidence="2" id="KW-1185">Reference proteome</keyword>
<evidence type="ECO:0000313" key="2">
    <source>
        <dbReference type="Proteomes" id="UP001164746"/>
    </source>
</evidence>
<dbReference type="Proteomes" id="UP001164746">
    <property type="component" value="Chromosome 5"/>
</dbReference>
<dbReference type="EMBL" id="CP111016">
    <property type="protein sequence ID" value="WAR04879.1"/>
    <property type="molecule type" value="Genomic_DNA"/>
</dbReference>